<evidence type="ECO:0000256" key="4">
    <source>
        <dbReference type="ARBA" id="ARBA00023002"/>
    </source>
</evidence>
<reference evidence="10" key="1">
    <citation type="submission" date="2023-01" db="EMBL/GenBank/DDBJ databases">
        <title>Genome assembly of the deep-sea coral Lophelia pertusa.</title>
        <authorList>
            <person name="Herrera S."/>
            <person name="Cordes E."/>
        </authorList>
    </citation>
    <scope>NUCLEOTIDE SEQUENCE</scope>
    <source>
        <strain evidence="10">USNM1676648</strain>
        <tissue evidence="10">Polyp</tissue>
    </source>
</reference>
<keyword evidence="11" id="KW-1185">Reference proteome</keyword>
<dbReference type="SUPFAM" id="SSF51905">
    <property type="entry name" value="FAD/NAD(P)-binding domain"/>
    <property type="match status" value="1"/>
</dbReference>
<comment type="similarity">
    <text evidence="6">Belongs to the L2HGDH family.</text>
</comment>
<comment type="cofactor">
    <cofactor evidence="1">
        <name>FAD</name>
        <dbReference type="ChEBI" id="CHEBI:57692"/>
    </cofactor>
</comment>
<evidence type="ECO:0000256" key="1">
    <source>
        <dbReference type="ARBA" id="ARBA00001974"/>
    </source>
</evidence>
<dbReference type="EMBL" id="MU826355">
    <property type="protein sequence ID" value="KAJ7379936.1"/>
    <property type="molecule type" value="Genomic_DNA"/>
</dbReference>
<keyword evidence="3" id="KW-0274">FAD</keyword>
<sequence length="450" mass="49722">MLGKASSLLRRNIAEKTSALLRPRLQRCLATQASYDLVIVGGGIIGLGTARELILRHPTLKLAVVEKENELSVHQSGKNSGVIHCGIYYTPGSLKAKLCVEGIDLSYKYCDEKNIPYKKCGKIIVAVEKKELPQLEKLYQRGLENGVKDLKILDSKEIKEVEPYCEGVSAILSPNTGIVDWAEVARNYGDDFKKAGGDIYTGYEVTDFTCSPESNRSREKEAGHTHPVTVHGKNAPLSCRYVVTCGGLYSDRLAEKSGCKRDPRIVPFRGEYLKLKDEKSYLVNGNIYPVPDPNFPFLGVHFTPRVDGSVWLGPNAVLAFAREGYKLTDVNIKDLIDALGYRGLRKLMFQYFTFGIGEYYRGIIKSAQVKQLQRYVPSLKDEDVEKGPAGVRAQAMDRDGNLVEDFVFDGGAGDIGGRVLHVRNAPSPGATSSLAIAKMVAEKVQDRFHL</sequence>
<dbReference type="Gene3D" id="3.50.50.60">
    <property type="entry name" value="FAD/NAD(P)-binding domain"/>
    <property type="match status" value="1"/>
</dbReference>
<dbReference type="OrthoDB" id="498204at2759"/>
<proteinExistence type="inferred from homology"/>
<feature type="domain" description="FAD dependent oxidoreductase" evidence="9">
    <location>
        <begin position="36"/>
        <end position="442"/>
    </location>
</feature>
<organism evidence="10 11">
    <name type="scientific">Desmophyllum pertusum</name>
    <dbReference type="NCBI Taxonomy" id="174260"/>
    <lineage>
        <taxon>Eukaryota</taxon>
        <taxon>Metazoa</taxon>
        <taxon>Cnidaria</taxon>
        <taxon>Anthozoa</taxon>
        <taxon>Hexacorallia</taxon>
        <taxon>Scleractinia</taxon>
        <taxon>Caryophylliina</taxon>
        <taxon>Caryophylliidae</taxon>
        <taxon>Desmophyllum</taxon>
    </lineage>
</organism>
<dbReference type="NCBIfam" id="NF008726">
    <property type="entry name" value="PRK11728.1"/>
    <property type="match status" value="1"/>
</dbReference>
<evidence type="ECO:0000313" key="11">
    <source>
        <dbReference type="Proteomes" id="UP001163046"/>
    </source>
</evidence>
<evidence type="ECO:0000256" key="6">
    <source>
        <dbReference type="ARBA" id="ARBA00037941"/>
    </source>
</evidence>
<evidence type="ECO:0000313" key="10">
    <source>
        <dbReference type="EMBL" id="KAJ7379936.1"/>
    </source>
</evidence>
<dbReference type="AlphaFoldDB" id="A0A9W9ZDX9"/>
<keyword evidence="4 10" id="KW-0560">Oxidoreductase</keyword>
<evidence type="ECO:0000256" key="2">
    <source>
        <dbReference type="ARBA" id="ARBA00022630"/>
    </source>
</evidence>
<evidence type="ECO:0000256" key="8">
    <source>
        <dbReference type="ARBA" id="ARBA00041137"/>
    </source>
</evidence>
<gene>
    <name evidence="10" type="primary">L2HGDH</name>
    <name evidence="10" type="ORF">OS493_012698</name>
</gene>
<dbReference type="InterPro" id="IPR036188">
    <property type="entry name" value="FAD/NAD-bd_sf"/>
</dbReference>
<protein>
    <recommendedName>
        <fullName evidence="8">L-2-hydroxyglutarate dehydrogenase, mitochondrial</fullName>
        <ecNumber evidence="7">1.1.99.2</ecNumber>
    </recommendedName>
</protein>
<dbReference type="EC" id="1.1.99.2" evidence="7"/>
<accession>A0A9W9ZDX9</accession>
<dbReference type="PANTHER" id="PTHR43104">
    <property type="entry name" value="L-2-HYDROXYGLUTARATE DEHYDROGENASE, MITOCHONDRIAL"/>
    <property type="match status" value="1"/>
</dbReference>
<dbReference type="Gene3D" id="3.30.9.10">
    <property type="entry name" value="D-Amino Acid Oxidase, subunit A, domain 2"/>
    <property type="match status" value="1"/>
</dbReference>
<dbReference type="InterPro" id="IPR006076">
    <property type="entry name" value="FAD-dep_OxRdtase"/>
</dbReference>
<evidence type="ECO:0000256" key="7">
    <source>
        <dbReference type="ARBA" id="ARBA00038878"/>
    </source>
</evidence>
<comment type="catalytic activity">
    <reaction evidence="5">
        <text>(S)-2-hydroxyglutarate + A = 2-oxoglutarate + AH2</text>
        <dbReference type="Rhea" id="RHEA:21252"/>
        <dbReference type="ChEBI" id="CHEBI:13193"/>
        <dbReference type="ChEBI" id="CHEBI:16782"/>
        <dbReference type="ChEBI" id="CHEBI:16810"/>
        <dbReference type="ChEBI" id="CHEBI:17499"/>
        <dbReference type="EC" id="1.1.99.2"/>
    </reaction>
</comment>
<dbReference type="Pfam" id="PF01266">
    <property type="entry name" value="DAO"/>
    <property type="match status" value="1"/>
</dbReference>
<dbReference type="Proteomes" id="UP001163046">
    <property type="component" value="Unassembled WGS sequence"/>
</dbReference>
<dbReference type="GO" id="GO:0047545">
    <property type="term" value="F:(S)-2-hydroxyglutarate dehydrogenase activity"/>
    <property type="evidence" value="ECO:0007669"/>
    <property type="project" value="UniProtKB-EC"/>
</dbReference>
<keyword evidence="2" id="KW-0285">Flavoprotein</keyword>
<evidence type="ECO:0000259" key="9">
    <source>
        <dbReference type="Pfam" id="PF01266"/>
    </source>
</evidence>
<name>A0A9W9ZDX9_9CNID</name>
<evidence type="ECO:0000256" key="3">
    <source>
        <dbReference type="ARBA" id="ARBA00022827"/>
    </source>
</evidence>
<evidence type="ECO:0000256" key="5">
    <source>
        <dbReference type="ARBA" id="ARBA00036066"/>
    </source>
</evidence>
<dbReference type="PANTHER" id="PTHR43104:SF2">
    <property type="entry name" value="L-2-HYDROXYGLUTARATE DEHYDROGENASE, MITOCHONDRIAL"/>
    <property type="match status" value="1"/>
</dbReference>
<comment type="caution">
    <text evidence="10">The sequence shown here is derived from an EMBL/GenBank/DDBJ whole genome shotgun (WGS) entry which is preliminary data.</text>
</comment>